<dbReference type="PANTHER" id="PTHR46423">
    <property type="entry name" value="RNA POLYMERASE II-ASSOCIATED PROTEIN 3"/>
    <property type="match status" value="1"/>
</dbReference>
<gene>
    <name evidence="5" type="ORF">A3770_07p47570</name>
</gene>
<dbReference type="SMART" id="SM00028">
    <property type="entry name" value="TPR"/>
    <property type="match status" value="3"/>
</dbReference>
<evidence type="ECO:0000313" key="6">
    <source>
        <dbReference type="Proteomes" id="UP000316726"/>
    </source>
</evidence>
<protein>
    <submittedName>
        <fullName evidence="5">Uncharacterized protein</fullName>
    </submittedName>
</protein>
<evidence type="ECO:0000256" key="1">
    <source>
        <dbReference type="ARBA" id="ARBA00022737"/>
    </source>
</evidence>
<dbReference type="Pfam" id="PF07719">
    <property type="entry name" value="TPR_2"/>
    <property type="match status" value="1"/>
</dbReference>
<organism evidence="5 6">
    <name type="scientific">Chloropicon primus</name>
    <dbReference type="NCBI Taxonomy" id="1764295"/>
    <lineage>
        <taxon>Eukaryota</taxon>
        <taxon>Viridiplantae</taxon>
        <taxon>Chlorophyta</taxon>
        <taxon>Chloropicophyceae</taxon>
        <taxon>Chloropicales</taxon>
        <taxon>Chloropicaceae</taxon>
        <taxon>Chloropicon</taxon>
    </lineage>
</organism>
<keyword evidence="6" id="KW-1185">Reference proteome</keyword>
<evidence type="ECO:0000313" key="5">
    <source>
        <dbReference type="EMBL" id="QDZ22239.1"/>
    </source>
</evidence>
<dbReference type="STRING" id="1764295.A0A5B8MP22"/>
<evidence type="ECO:0000256" key="3">
    <source>
        <dbReference type="PROSITE-ProRule" id="PRU00339"/>
    </source>
</evidence>
<dbReference type="PROSITE" id="PS50005">
    <property type="entry name" value="TPR"/>
    <property type="match status" value="1"/>
</dbReference>
<dbReference type="InterPro" id="IPR013105">
    <property type="entry name" value="TPR_2"/>
</dbReference>
<keyword evidence="1" id="KW-0677">Repeat</keyword>
<dbReference type="Gene3D" id="1.25.40.10">
    <property type="entry name" value="Tetratricopeptide repeat domain"/>
    <property type="match status" value="1"/>
</dbReference>
<feature type="region of interest" description="Disordered" evidence="4">
    <location>
        <begin position="1"/>
        <end position="24"/>
    </location>
</feature>
<dbReference type="GO" id="GO:0101031">
    <property type="term" value="C:protein folding chaperone complex"/>
    <property type="evidence" value="ECO:0007669"/>
    <property type="project" value="TreeGrafter"/>
</dbReference>
<dbReference type="OrthoDB" id="245563at2759"/>
<reference evidence="5 6" key="1">
    <citation type="submission" date="2018-07" db="EMBL/GenBank/DDBJ databases">
        <title>The complete nuclear genome of the prasinophyte Chloropicon primus (CCMP1205).</title>
        <authorList>
            <person name="Pombert J.-F."/>
            <person name="Otis C."/>
            <person name="Turmel M."/>
            <person name="Lemieux C."/>
        </authorList>
    </citation>
    <scope>NUCLEOTIDE SEQUENCE [LARGE SCALE GENOMIC DNA]</scope>
    <source>
        <strain evidence="5 6">CCMP1205</strain>
    </source>
</reference>
<sequence>MVDELDPVASSSSSEEEEEEEDLKEDLYVRAERYKAKGNACFKKGSEDRKAISWYSKALDLLLLEGDGATGDLERSLLAASYCNRAACFLRCGEWSAAVTDSDEVLRLCPPSSLTVKALFRRGKAHEALGDADAARRDFESALMLEPQNKLATEAHDNYKSVLHRLVVLSRGAPEVRARQRKGL</sequence>
<feature type="repeat" description="TPR" evidence="3">
    <location>
        <begin position="116"/>
        <end position="149"/>
    </location>
</feature>
<evidence type="ECO:0000256" key="2">
    <source>
        <dbReference type="ARBA" id="ARBA00022803"/>
    </source>
</evidence>
<dbReference type="PANTHER" id="PTHR46423:SF1">
    <property type="entry name" value="RNA POLYMERASE II-ASSOCIATED PROTEIN 3"/>
    <property type="match status" value="1"/>
</dbReference>
<dbReference type="InterPro" id="IPR011990">
    <property type="entry name" value="TPR-like_helical_dom_sf"/>
</dbReference>
<dbReference type="Proteomes" id="UP000316726">
    <property type="component" value="Chromosome 7"/>
</dbReference>
<dbReference type="InterPro" id="IPR051966">
    <property type="entry name" value="RPAP3"/>
</dbReference>
<dbReference type="SUPFAM" id="SSF48452">
    <property type="entry name" value="TPR-like"/>
    <property type="match status" value="1"/>
</dbReference>
<dbReference type="AlphaFoldDB" id="A0A5B8MP22"/>
<dbReference type="EMBL" id="CP031040">
    <property type="protein sequence ID" value="QDZ22239.1"/>
    <property type="molecule type" value="Genomic_DNA"/>
</dbReference>
<proteinExistence type="predicted"/>
<evidence type="ECO:0000256" key="4">
    <source>
        <dbReference type="SAM" id="MobiDB-lite"/>
    </source>
</evidence>
<keyword evidence="2 3" id="KW-0802">TPR repeat</keyword>
<name>A0A5B8MP22_9CHLO</name>
<dbReference type="InterPro" id="IPR019734">
    <property type="entry name" value="TPR_rpt"/>
</dbReference>
<accession>A0A5B8MP22</accession>
<feature type="compositionally biased region" description="Acidic residues" evidence="4">
    <location>
        <begin position="14"/>
        <end position="24"/>
    </location>
</feature>